<keyword evidence="1" id="KW-0328">Glycosyltransferase</keyword>
<name>A0A931DEM7_9MICC</name>
<organism evidence="5 6">
    <name type="scientific">Zhihengliuella flava</name>
    <dbReference type="NCBI Taxonomy" id="1285193"/>
    <lineage>
        <taxon>Bacteria</taxon>
        <taxon>Bacillati</taxon>
        <taxon>Actinomycetota</taxon>
        <taxon>Actinomycetes</taxon>
        <taxon>Micrococcales</taxon>
        <taxon>Micrococcaceae</taxon>
        <taxon>Zhihengliuella</taxon>
    </lineage>
</organism>
<accession>A0A931DEM7</accession>
<dbReference type="SUPFAM" id="SSF53448">
    <property type="entry name" value="Nucleotide-diphospho-sugar transferases"/>
    <property type="match status" value="1"/>
</dbReference>
<comment type="caution">
    <text evidence="5">The sequence shown here is derived from an EMBL/GenBank/DDBJ whole genome shotgun (WGS) entry which is preliminary data.</text>
</comment>
<keyword evidence="6" id="KW-1185">Reference proteome</keyword>
<feature type="region of interest" description="Disordered" evidence="4">
    <location>
        <begin position="35"/>
        <end position="54"/>
    </location>
</feature>
<dbReference type="PANTHER" id="PTHR13778">
    <property type="entry name" value="GLYCOSYLTRANSFERASE 8 DOMAIN-CONTAINING PROTEIN"/>
    <property type="match status" value="1"/>
</dbReference>
<dbReference type="Proteomes" id="UP000625033">
    <property type="component" value="Unassembled WGS sequence"/>
</dbReference>
<dbReference type="EMBL" id="JADOTZ010000001">
    <property type="protein sequence ID" value="MBG6085425.1"/>
    <property type="molecule type" value="Genomic_DNA"/>
</dbReference>
<reference evidence="5" key="1">
    <citation type="submission" date="2020-11" db="EMBL/GenBank/DDBJ databases">
        <title>Sequencing the genomes of 1000 actinobacteria strains.</title>
        <authorList>
            <person name="Klenk H.-P."/>
        </authorList>
    </citation>
    <scope>NUCLEOTIDE SEQUENCE</scope>
    <source>
        <strain evidence="5">DSM 26152</strain>
    </source>
</reference>
<dbReference type="GO" id="GO:0046872">
    <property type="term" value="F:metal ion binding"/>
    <property type="evidence" value="ECO:0007669"/>
    <property type="project" value="UniProtKB-KW"/>
</dbReference>
<evidence type="ECO:0000256" key="4">
    <source>
        <dbReference type="SAM" id="MobiDB-lite"/>
    </source>
</evidence>
<proteinExistence type="predicted"/>
<evidence type="ECO:0000256" key="2">
    <source>
        <dbReference type="ARBA" id="ARBA00022679"/>
    </source>
</evidence>
<dbReference type="AlphaFoldDB" id="A0A931DEM7"/>
<gene>
    <name evidence="5" type="ORF">IW252_002192</name>
</gene>
<dbReference type="InterPro" id="IPR002495">
    <property type="entry name" value="Glyco_trans_8"/>
</dbReference>
<dbReference type="InterPro" id="IPR050748">
    <property type="entry name" value="Glycosyltrans_8_dom-fam"/>
</dbReference>
<dbReference type="RefSeq" id="WP_196836611.1">
    <property type="nucleotide sequence ID" value="NZ_JADOTZ010000001.1"/>
</dbReference>
<evidence type="ECO:0000313" key="5">
    <source>
        <dbReference type="EMBL" id="MBG6085425.1"/>
    </source>
</evidence>
<feature type="compositionally biased region" description="Acidic residues" evidence="4">
    <location>
        <begin position="960"/>
        <end position="980"/>
    </location>
</feature>
<keyword evidence="3" id="KW-0479">Metal-binding</keyword>
<feature type="compositionally biased region" description="Basic and acidic residues" evidence="4">
    <location>
        <begin position="38"/>
        <end position="54"/>
    </location>
</feature>
<sequence>MTDRQENLPLARLRATAMTQGKRLARATLNKITSGVDRAQEAREQQGGRPSDAEVRRLEGQIERLQQQLADARLFRSAVSSGLTQVQMPLSRTQTPAQARRHALKAIKSLGGQAVLGQELEHGNPLDVAIMRMVRKLLANKQHVRARSIGHSLLKYEGTEGLGHAAVGLVAMYQSLIELAEHHFDALTPDEAARLVPAEWMDVQFRRDPAAAVASTQEHAAQLLATDELRFEAVALALREHQDEFARTLYDQLRADRADAPALSARALDEYAWLQSWFEMTDREAAGQPAWHDDAVNIGVLDYKHADFTRQSANIGDYIQTIGSMTHLTRFTNLEFHGHEDLTSTAELLQSRTRGEFRSELETPAKANLVRLDRDDTGHNHIPDNTWMLAFGWYMHPPFKGEFNFPFAENVNPIFVSFHIQRREMLTDAAIAYLKKHGPIGCRDWTTVYLLRGVGVEAFFSGCLTTTVDAVFEDPSGVQDPERVAVVDKNLTSDIRALVPAGSTVDVITQASPEVGRSPLGPNVREALELLDRYRYYGKVITSRLHCYLPATALGCTVEFTPGRDGDVRFDGLHGLTPGSPDLAAIQNGLRAKLESVYRLILSGADRDAVYTHWRELTADDVAAANEYASQPFELPKPQFDVASACQTILEGRADFASGISTTEPAQPDDVHVALATDANLRYEVPVVVESILKNASQPVHFWVLTRDLRPDYFAALAETFPQARFTFLPCDRVQYGDIAGMLQHITVSTMDRLLLPLLLPDLDRVVYHDIDAVTLADIADLYNTDLGENPIAARSSRASWAESGFGNVYRAANRLDRTTAARLRRGMHEMMPYDFTTFNAGILVMDLAHMRKDDFCHRYVGMAGEFGMNDQEILNCYTGPKRTVLDIRWNSVPQQEVVEDPWLIHWAGPAKPWRPEYVVLQEVWDELVESLHARAAAAGTLTSLLGHVPAAGSSAASAEDVERDPLEEGESSDSEEGEATEQLHGAR</sequence>
<dbReference type="Gene3D" id="3.90.550.10">
    <property type="entry name" value="Spore Coat Polysaccharide Biosynthesis Protein SpsA, Chain A"/>
    <property type="match status" value="1"/>
</dbReference>
<evidence type="ECO:0000313" key="6">
    <source>
        <dbReference type="Proteomes" id="UP000625033"/>
    </source>
</evidence>
<dbReference type="Pfam" id="PF01501">
    <property type="entry name" value="Glyco_transf_8"/>
    <property type="match status" value="1"/>
</dbReference>
<evidence type="ECO:0000256" key="1">
    <source>
        <dbReference type="ARBA" id="ARBA00022676"/>
    </source>
</evidence>
<keyword evidence="2" id="KW-0808">Transferase</keyword>
<dbReference type="InterPro" id="IPR029044">
    <property type="entry name" value="Nucleotide-diphossugar_trans"/>
</dbReference>
<evidence type="ECO:0000256" key="3">
    <source>
        <dbReference type="ARBA" id="ARBA00022723"/>
    </source>
</evidence>
<protein>
    <submittedName>
        <fullName evidence="5">Lipopolysaccharide biosynthesis glycosyltransferase</fullName>
    </submittedName>
</protein>
<dbReference type="GO" id="GO:0016757">
    <property type="term" value="F:glycosyltransferase activity"/>
    <property type="evidence" value="ECO:0007669"/>
    <property type="project" value="UniProtKB-KW"/>
</dbReference>
<feature type="region of interest" description="Disordered" evidence="4">
    <location>
        <begin position="953"/>
        <end position="988"/>
    </location>
</feature>
<dbReference type="PANTHER" id="PTHR13778:SF47">
    <property type="entry name" value="LIPOPOLYSACCHARIDE 1,3-GALACTOSYLTRANSFERASE"/>
    <property type="match status" value="1"/>
</dbReference>